<evidence type="ECO:0000313" key="4">
    <source>
        <dbReference type="Proteomes" id="UP001142592"/>
    </source>
</evidence>
<dbReference type="NCBIfam" id="TIGR00350">
    <property type="entry name" value="lytR_cpsA_psr"/>
    <property type="match status" value="1"/>
</dbReference>
<evidence type="ECO:0000313" key="3">
    <source>
        <dbReference type="EMBL" id="MCX3264967.1"/>
    </source>
</evidence>
<evidence type="ECO:0000256" key="1">
    <source>
        <dbReference type="ARBA" id="ARBA00006068"/>
    </source>
</evidence>
<feature type="domain" description="Cell envelope-related transcriptional attenuator" evidence="2">
    <location>
        <begin position="39"/>
        <end position="193"/>
    </location>
</feature>
<protein>
    <submittedName>
        <fullName evidence="3">LCP family protein</fullName>
    </submittedName>
</protein>
<organism evidence="3 4">
    <name type="scientific">Pedobacter agri</name>
    <dbReference type="NCBI Taxonomy" id="454586"/>
    <lineage>
        <taxon>Bacteria</taxon>
        <taxon>Pseudomonadati</taxon>
        <taxon>Bacteroidota</taxon>
        <taxon>Sphingobacteriia</taxon>
        <taxon>Sphingobacteriales</taxon>
        <taxon>Sphingobacteriaceae</taxon>
        <taxon>Pedobacter</taxon>
    </lineage>
</organism>
<dbReference type="InterPro" id="IPR050922">
    <property type="entry name" value="LytR/CpsA/Psr_CW_biosynth"/>
</dbReference>
<dbReference type="Pfam" id="PF03816">
    <property type="entry name" value="LytR_cpsA_psr"/>
    <property type="match status" value="1"/>
</dbReference>
<dbReference type="Gene3D" id="3.40.630.190">
    <property type="entry name" value="LCP protein"/>
    <property type="match status" value="1"/>
</dbReference>
<dbReference type="PANTHER" id="PTHR33392:SF6">
    <property type="entry name" value="POLYISOPRENYL-TEICHOIC ACID--PEPTIDOGLYCAN TEICHOIC ACID TRANSFERASE TAGU"/>
    <property type="match status" value="1"/>
</dbReference>
<proteinExistence type="inferred from homology"/>
<dbReference type="InterPro" id="IPR004474">
    <property type="entry name" value="LytR_CpsA_psr"/>
</dbReference>
<gene>
    <name evidence="3" type="ORF">OQZ29_09435</name>
</gene>
<dbReference type="Proteomes" id="UP001142592">
    <property type="component" value="Unassembled WGS sequence"/>
</dbReference>
<evidence type="ECO:0000259" key="2">
    <source>
        <dbReference type="Pfam" id="PF03816"/>
    </source>
</evidence>
<dbReference type="RefSeq" id="WP_010599872.1">
    <property type="nucleotide sequence ID" value="NZ_JAPJUH010000003.1"/>
</dbReference>
<keyword evidence="4" id="KW-1185">Reference proteome</keyword>
<comment type="similarity">
    <text evidence="1">Belongs to the LytR/CpsA/Psr (LCP) family.</text>
</comment>
<accession>A0A9X3DCT4</accession>
<dbReference type="PANTHER" id="PTHR33392">
    <property type="entry name" value="POLYISOPRENYL-TEICHOIC ACID--PEPTIDOGLYCAN TEICHOIC ACID TRANSFERASE TAGU"/>
    <property type="match status" value="1"/>
</dbReference>
<sequence length="276" mass="31413">MPQKFLFLTVFLIYYTVQSFASQILLIGSDSREQGKRGNADVIMVITVKENEIKLTSILRDTYVYIKGYGNGKLNATYRLGGKDLLLSTINANFKTNLSQTIITDFRNTADVIDKFGGVNLHIDKGIHQYVNRYIDEQASLKGISLLPLTRTGNIKMTGDQALAYARVRVAGTMYDDQSRVERQKDVTKAVLNFAIQHKTQAARYFYDLWSLIDTDISISVFWDICKTFLNKHKIPKSQVFPNYQAYTNERIPNVGLVLKLKDFRKASVGLNNMIK</sequence>
<name>A0A9X3DCT4_9SPHI</name>
<comment type="caution">
    <text evidence="3">The sequence shown here is derived from an EMBL/GenBank/DDBJ whole genome shotgun (WGS) entry which is preliminary data.</text>
</comment>
<dbReference type="EMBL" id="JAPJUH010000003">
    <property type="protein sequence ID" value="MCX3264967.1"/>
    <property type="molecule type" value="Genomic_DNA"/>
</dbReference>
<dbReference type="AlphaFoldDB" id="A0A9X3DCT4"/>
<reference evidence="3" key="1">
    <citation type="submission" date="2022-11" db="EMBL/GenBank/DDBJ databases">
        <authorList>
            <person name="Graham C."/>
            <person name="Newman J.D."/>
        </authorList>
    </citation>
    <scope>NUCLEOTIDE SEQUENCE</scope>
    <source>
        <strain evidence="3">DSM 19486</strain>
    </source>
</reference>